<feature type="region of interest" description="Disordered" evidence="1">
    <location>
        <begin position="225"/>
        <end position="293"/>
    </location>
</feature>
<organism evidence="2 3">
    <name type="scientific">Cynara cardunculus var. scolymus</name>
    <name type="common">Globe artichoke</name>
    <name type="synonym">Cynara scolymus</name>
    <dbReference type="NCBI Taxonomy" id="59895"/>
    <lineage>
        <taxon>Eukaryota</taxon>
        <taxon>Viridiplantae</taxon>
        <taxon>Streptophyta</taxon>
        <taxon>Embryophyta</taxon>
        <taxon>Tracheophyta</taxon>
        <taxon>Spermatophyta</taxon>
        <taxon>Magnoliopsida</taxon>
        <taxon>eudicotyledons</taxon>
        <taxon>Gunneridae</taxon>
        <taxon>Pentapetalae</taxon>
        <taxon>asterids</taxon>
        <taxon>campanulids</taxon>
        <taxon>Asterales</taxon>
        <taxon>Asteraceae</taxon>
        <taxon>Carduoideae</taxon>
        <taxon>Cardueae</taxon>
        <taxon>Carduinae</taxon>
        <taxon>Cynara</taxon>
    </lineage>
</organism>
<feature type="compositionally biased region" description="Basic and acidic residues" evidence="1">
    <location>
        <begin position="225"/>
        <end position="236"/>
    </location>
</feature>
<gene>
    <name evidence="2" type="ORF">Ccrd_007138</name>
</gene>
<keyword evidence="3" id="KW-1185">Reference proteome</keyword>
<dbReference type="Gramene" id="KVH90883">
    <property type="protein sequence ID" value="KVH90883"/>
    <property type="gene ID" value="Ccrd_007138"/>
</dbReference>
<evidence type="ECO:0000256" key="1">
    <source>
        <dbReference type="SAM" id="MobiDB-lite"/>
    </source>
</evidence>
<evidence type="ECO:0000313" key="2">
    <source>
        <dbReference type="EMBL" id="KVH90883.1"/>
    </source>
</evidence>
<evidence type="ECO:0000313" key="3">
    <source>
        <dbReference type="Proteomes" id="UP000243975"/>
    </source>
</evidence>
<dbReference type="PANTHER" id="PTHR46328">
    <property type="entry name" value="FAR-RED IMPAIRED RESPONSIVE (FAR1) FAMILY PROTEIN-RELATED"/>
    <property type="match status" value="1"/>
</dbReference>
<feature type="compositionally biased region" description="Polar residues" evidence="1">
    <location>
        <begin position="280"/>
        <end position="293"/>
    </location>
</feature>
<dbReference type="EMBL" id="LEKV01005088">
    <property type="protein sequence ID" value="KVH90883.1"/>
    <property type="molecule type" value="Genomic_DNA"/>
</dbReference>
<feature type="compositionally biased region" description="Basic and acidic residues" evidence="1">
    <location>
        <begin position="244"/>
        <end position="257"/>
    </location>
</feature>
<accession>A0A103XHM3</accession>
<comment type="caution">
    <text evidence="2">The sequence shown here is derived from an EMBL/GenBank/DDBJ whole genome shotgun (WGS) entry which is preliminary data.</text>
</comment>
<dbReference type="AlphaFoldDB" id="A0A103XHM3"/>
<proteinExistence type="predicted"/>
<dbReference type="Proteomes" id="UP000243975">
    <property type="component" value="Unassembled WGS sequence"/>
</dbReference>
<feature type="compositionally biased region" description="Basic residues" evidence="1">
    <location>
        <begin position="261"/>
        <end position="276"/>
    </location>
</feature>
<dbReference type="PANTHER" id="PTHR46328:SF35">
    <property type="entry name" value="PROTEIN FAR1-RELATED SEQUENCE 5-LIKE"/>
    <property type="match status" value="1"/>
</dbReference>
<protein>
    <submittedName>
        <fullName evidence="2">Uncharacterized protein</fullName>
    </submittedName>
</protein>
<sequence>MNKMYQSTTWLHYSGTNCDDETWFPNASVHLFWKLFPPKTTCITLTLALLNGWWSPRTFSMINLENPWEILDGFIKEMVNINEFPSDGTMNSNGSDRSNFRTPIIRNVKEEPLMEMENEDRVLYSGNTLAGDGEAEIPVIGMTFNSFEEVREFYGKYAAGKGFDIITRSTKSDVEGKIKYYTLACSRSGKALRTACHSIVEIGAETEEGFELALNLLDEVKERMFEHKSESSRNNEEPSGSSAKDGEAAKHYGEELQRSLVVRRRGRPPTKKKKVHFSPDTWTNNPSARNNSNGQNLRRSCLWHYFCEAHGQIKIMLLHSDLEEFMVFNCWVMITSTR</sequence>
<reference evidence="2 3" key="1">
    <citation type="journal article" date="2016" name="Sci. Rep.">
        <title>The genome sequence of the outbreeding globe artichoke constructed de novo incorporating a phase-aware low-pass sequencing strategy of F1 progeny.</title>
        <authorList>
            <person name="Scaglione D."/>
            <person name="Reyes-Chin-Wo S."/>
            <person name="Acquadro A."/>
            <person name="Froenicke L."/>
            <person name="Portis E."/>
            <person name="Beitel C."/>
            <person name="Tirone M."/>
            <person name="Mauro R."/>
            <person name="Lo Monaco A."/>
            <person name="Mauromicale G."/>
            <person name="Faccioli P."/>
            <person name="Cattivelli L."/>
            <person name="Rieseberg L."/>
            <person name="Michelmore R."/>
            <person name="Lanteri S."/>
        </authorList>
    </citation>
    <scope>NUCLEOTIDE SEQUENCE [LARGE SCALE GENOMIC DNA]</scope>
    <source>
        <strain evidence="2">2C</strain>
    </source>
</reference>
<name>A0A103XHM3_CYNCS</name>